<name>A0A510XA46_9GAMM</name>
<evidence type="ECO:0000313" key="1">
    <source>
        <dbReference type="EMBL" id="GEK48318.1"/>
    </source>
</evidence>
<dbReference type="EMBL" id="BJUK01000033">
    <property type="protein sequence ID" value="GEK48318.1"/>
    <property type="molecule type" value="Genomic_DNA"/>
</dbReference>
<gene>
    <name evidence="1" type="ORF">HPA02_26010</name>
</gene>
<sequence>MFSDCDLIYLDDGGYRMTSESQELRQRLDEYRRLSRYLEGLERRLAMMRTAQQRYLAELQRELAPRRFFWFNLGKLMPAQWSTPRRLRWQDDEVRQGDALLIYVNGQGALGMVQVTEDGYRWCTRAPRLQDAIGAGELRQTFHLSHPTRQLCRVDSAHADALFQAMKRRWQ</sequence>
<accession>A0A510XA46</accession>
<dbReference type="RefSeq" id="WP_146803652.1">
    <property type="nucleotide sequence ID" value="NZ_BJUK01000033.1"/>
</dbReference>
<organism evidence="1 2">
    <name type="scientific">Bisbaumannia pacifica</name>
    <dbReference type="NCBI Taxonomy" id="77098"/>
    <lineage>
        <taxon>Bacteria</taxon>
        <taxon>Pseudomonadati</taxon>
        <taxon>Pseudomonadota</taxon>
        <taxon>Gammaproteobacteria</taxon>
        <taxon>Oceanospirillales</taxon>
        <taxon>Halomonadaceae</taxon>
        <taxon>Bisbaumannia</taxon>
    </lineage>
</organism>
<comment type="caution">
    <text evidence="1">The sequence shown here is derived from an EMBL/GenBank/DDBJ whole genome shotgun (WGS) entry which is preliminary data.</text>
</comment>
<dbReference type="Proteomes" id="UP000321275">
    <property type="component" value="Unassembled WGS sequence"/>
</dbReference>
<proteinExistence type="predicted"/>
<dbReference type="AlphaFoldDB" id="A0A510XA46"/>
<reference evidence="1 2" key="1">
    <citation type="submission" date="2019-07" db="EMBL/GenBank/DDBJ databases">
        <title>Whole genome shotgun sequence of Halomonas pacifica NBRC 102220.</title>
        <authorList>
            <person name="Hosoyama A."/>
            <person name="Uohara A."/>
            <person name="Ohji S."/>
            <person name="Ichikawa N."/>
        </authorList>
    </citation>
    <scope>NUCLEOTIDE SEQUENCE [LARGE SCALE GENOMIC DNA]</scope>
    <source>
        <strain evidence="1 2">NBRC 102220</strain>
    </source>
</reference>
<evidence type="ECO:0000313" key="2">
    <source>
        <dbReference type="Proteomes" id="UP000321275"/>
    </source>
</evidence>
<keyword evidence="2" id="KW-1185">Reference proteome</keyword>
<protein>
    <submittedName>
        <fullName evidence="1">Uncharacterized protein</fullName>
    </submittedName>
</protein>